<evidence type="ECO:0000313" key="1">
    <source>
        <dbReference type="EMBL" id="CAF1665673.1"/>
    </source>
</evidence>
<evidence type="ECO:0000313" key="3">
    <source>
        <dbReference type="Proteomes" id="UP000663829"/>
    </source>
</evidence>
<keyword evidence="3" id="KW-1185">Reference proteome</keyword>
<feature type="non-terminal residue" evidence="1">
    <location>
        <position position="1"/>
    </location>
</feature>
<dbReference type="EMBL" id="CAJOBC010134466">
    <property type="protein sequence ID" value="CAF4624068.1"/>
    <property type="molecule type" value="Genomic_DNA"/>
</dbReference>
<feature type="non-terminal residue" evidence="1">
    <location>
        <position position="30"/>
    </location>
</feature>
<name>A0A816FT37_9BILA</name>
<comment type="caution">
    <text evidence="1">The sequence shown here is derived from an EMBL/GenBank/DDBJ whole genome shotgun (WGS) entry which is preliminary data.</text>
</comment>
<protein>
    <submittedName>
        <fullName evidence="1">Uncharacterized protein</fullName>
    </submittedName>
</protein>
<evidence type="ECO:0000313" key="2">
    <source>
        <dbReference type="EMBL" id="CAF4624068.1"/>
    </source>
</evidence>
<accession>A0A816FT37</accession>
<dbReference type="Proteomes" id="UP000681722">
    <property type="component" value="Unassembled WGS sequence"/>
</dbReference>
<gene>
    <name evidence="1" type="ORF">GPM918_LOCUS46132</name>
    <name evidence="2" type="ORF">SRO942_LOCUS49635</name>
</gene>
<proteinExistence type="predicted"/>
<reference evidence="1" key="1">
    <citation type="submission" date="2021-02" db="EMBL/GenBank/DDBJ databases">
        <authorList>
            <person name="Nowell W R."/>
        </authorList>
    </citation>
    <scope>NUCLEOTIDE SEQUENCE</scope>
</reference>
<dbReference type="Proteomes" id="UP000663829">
    <property type="component" value="Unassembled WGS sequence"/>
</dbReference>
<dbReference type="AlphaFoldDB" id="A0A816FT37"/>
<dbReference type="EMBL" id="CAJNOQ010058159">
    <property type="protein sequence ID" value="CAF1665673.1"/>
    <property type="molecule type" value="Genomic_DNA"/>
</dbReference>
<organism evidence="1 3">
    <name type="scientific">Didymodactylos carnosus</name>
    <dbReference type="NCBI Taxonomy" id="1234261"/>
    <lineage>
        <taxon>Eukaryota</taxon>
        <taxon>Metazoa</taxon>
        <taxon>Spiralia</taxon>
        <taxon>Gnathifera</taxon>
        <taxon>Rotifera</taxon>
        <taxon>Eurotatoria</taxon>
        <taxon>Bdelloidea</taxon>
        <taxon>Philodinida</taxon>
        <taxon>Philodinidae</taxon>
        <taxon>Didymodactylos</taxon>
    </lineage>
</organism>
<sequence length="30" mass="3129">VDIIIVDSSSSSLKEKIFKIGGRGGGATRH</sequence>